<evidence type="ECO:0000313" key="4">
    <source>
        <dbReference type="Proteomes" id="UP001183794"/>
    </source>
</evidence>
<dbReference type="EC" id="3.1.2.6" evidence="3"/>
<evidence type="ECO:0000259" key="2">
    <source>
        <dbReference type="PROSITE" id="PS50206"/>
    </source>
</evidence>
<keyword evidence="4" id="KW-1185">Reference proteome</keyword>
<dbReference type="InterPro" id="IPR051682">
    <property type="entry name" value="Mito_Persulfide_Diox"/>
</dbReference>
<dbReference type="SUPFAM" id="SSF52821">
    <property type="entry name" value="Rhodanese/Cell cycle control phosphatase"/>
    <property type="match status" value="2"/>
</dbReference>
<evidence type="ECO:0000256" key="1">
    <source>
        <dbReference type="ARBA" id="ARBA00022723"/>
    </source>
</evidence>
<dbReference type="InterPro" id="IPR044528">
    <property type="entry name" value="POD-like_MBL-fold"/>
</dbReference>
<name>A0ABU2B0B4_9MICC</name>
<dbReference type="RefSeq" id="WP_310172766.1">
    <property type="nucleotide sequence ID" value="NZ_BAABHE010000002.1"/>
</dbReference>
<dbReference type="PROSITE" id="PS50206">
    <property type="entry name" value="RHODANESE_3"/>
    <property type="match status" value="1"/>
</dbReference>
<organism evidence="3 4">
    <name type="scientific">Enteractinococcus fodinae</name>
    <dbReference type="NCBI Taxonomy" id="684663"/>
    <lineage>
        <taxon>Bacteria</taxon>
        <taxon>Bacillati</taxon>
        <taxon>Actinomycetota</taxon>
        <taxon>Actinomycetes</taxon>
        <taxon>Micrococcales</taxon>
        <taxon>Micrococcaceae</taxon>
    </lineage>
</organism>
<dbReference type="SUPFAM" id="SSF56281">
    <property type="entry name" value="Metallo-hydrolase/oxidoreductase"/>
    <property type="match status" value="1"/>
</dbReference>
<gene>
    <name evidence="3" type="ORF">J2S62_001305</name>
</gene>
<dbReference type="InterPro" id="IPR036873">
    <property type="entry name" value="Rhodanese-like_dom_sf"/>
</dbReference>
<dbReference type="SMART" id="SM00450">
    <property type="entry name" value="RHOD"/>
    <property type="match status" value="1"/>
</dbReference>
<reference evidence="3 4" key="1">
    <citation type="submission" date="2023-07" db="EMBL/GenBank/DDBJ databases">
        <title>Sequencing the genomes of 1000 actinobacteria strains.</title>
        <authorList>
            <person name="Klenk H.-P."/>
        </authorList>
    </citation>
    <scope>NUCLEOTIDE SEQUENCE [LARGE SCALE GENOMIC DNA]</scope>
    <source>
        <strain evidence="3 4">DSM 22966</strain>
    </source>
</reference>
<dbReference type="CDD" id="cd00158">
    <property type="entry name" value="RHOD"/>
    <property type="match status" value="1"/>
</dbReference>
<protein>
    <submittedName>
        <fullName evidence="3">Hydroxyacylglutathione hydrolase</fullName>
        <ecNumber evidence="3">3.1.2.6</ecNumber>
    </submittedName>
</protein>
<feature type="domain" description="Rhodanese" evidence="2">
    <location>
        <begin position="381"/>
        <end position="468"/>
    </location>
</feature>
<dbReference type="Gene3D" id="3.60.15.10">
    <property type="entry name" value="Ribonuclease Z/Hydroxyacylglutathione hydrolase-like"/>
    <property type="match status" value="1"/>
</dbReference>
<dbReference type="Gene3D" id="3.40.250.10">
    <property type="entry name" value="Rhodanese-like domain"/>
    <property type="match status" value="2"/>
</dbReference>
<dbReference type="EMBL" id="JAVDYJ010000001">
    <property type="protein sequence ID" value="MDR7347048.1"/>
    <property type="molecule type" value="Genomic_DNA"/>
</dbReference>
<dbReference type="Pfam" id="PF00753">
    <property type="entry name" value="Lactamase_B"/>
    <property type="match status" value="1"/>
</dbReference>
<dbReference type="InterPro" id="IPR036866">
    <property type="entry name" value="RibonucZ/Hydroxyglut_hydro"/>
</dbReference>
<dbReference type="Pfam" id="PF00581">
    <property type="entry name" value="Rhodanese"/>
    <property type="match status" value="1"/>
</dbReference>
<dbReference type="GO" id="GO:0004416">
    <property type="term" value="F:hydroxyacylglutathione hydrolase activity"/>
    <property type="evidence" value="ECO:0007669"/>
    <property type="project" value="UniProtKB-EC"/>
</dbReference>
<dbReference type="PANTHER" id="PTHR43084">
    <property type="entry name" value="PERSULFIDE DIOXYGENASE ETHE1"/>
    <property type="match status" value="1"/>
</dbReference>
<evidence type="ECO:0000313" key="3">
    <source>
        <dbReference type="EMBL" id="MDR7347048.1"/>
    </source>
</evidence>
<keyword evidence="1" id="KW-0479">Metal-binding</keyword>
<dbReference type="SMART" id="SM00849">
    <property type="entry name" value="Lactamase_B"/>
    <property type="match status" value="1"/>
</dbReference>
<sequence length="473" mass="51524">MLLEHIYDPDLAQGSYLIGCQAENTAIVVDPRRDIQVYLDLAQQHGMEIVAVAETHIHADYLSGTLELAHATGAQVYVSDEGGPDWIYGSGFDDAVKMKHGHQIPLGNITIEAVHTPGHTPEHLAFLVTDGAQTTKPGFMLSGDFVFVGDLGRPDLLDAAAGGIDTRFEGARQLFTSLRDHFLTLPDYVQVLPAHGAGSACGKALGAVPTTTVGYERNFSWWAKYLENDDIEGFVAELLDAQPEAHAYFGRMKIQNRQGPAVLGELPELAEYTPEELRPLLEREEKILVDTRSHNARYTAAVPGALSIPDPGKAATHIAWVYNPEEEHRDLIVLAADADEAAQYRDHFIRVGVDALTGFVPTLDSLLGEPVPTITLEELDAANPDVLLDVRNISEYTDGFIPGATQIAASRVVWDRDRLPQDGTIISYCASGRRSAVGASALRHYGYHVVEVIGGYNTWANQPGKVPAKQQPH</sequence>
<dbReference type="Proteomes" id="UP001183794">
    <property type="component" value="Unassembled WGS sequence"/>
</dbReference>
<dbReference type="InterPro" id="IPR001279">
    <property type="entry name" value="Metallo-B-lactamas"/>
</dbReference>
<comment type="caution">
    <text evidence="3">The sequence shown here is derived from an EMBL/GenBank/DDBJ whole genome shotgun (WGS) entry which is preliminary data.</text>
</comment>
<dbReference type="PANTHER" id="PTHR43084:SF1">
    <property type="entry name" value="PERSULFIDE DIOXYGENASE ETHE1, MITOCHONDRIAL"/>
    <property type="match status" value="1"/>
</dbReference>
<accession>A0ABU2B0B4</accession>
<keyword evidence="3" id="KW-0378">Hydrolase</keyword>
<dbReference type="InterPro" id="IPR001763">
    <property type="entry name" value="Rhodanese-like_dom"/>
</dbReference>
<dbReference type="CDD" id="cd07724">
    <property type="entry name" value="POD-like_MBL-fold"/>
    <property type="match status" value="1"/>
</dbReference>
<proteinExistence type="predicted"/>